<comment type="caution">
    <text evidence="1">The sequence shown here is derived from an EMBL/GenBank/DDBJ whole genome shotgun (WGS) entry which is preliminary data.</text>
</comment>
<evidence type="ECO:0000313" key="1">
    <source>
        <dbReference type="EMBL" id="HAC7018338.1"/>
    </source>
</evidence>
<dbReference type="EMBL" id="DAAMJZ010000101">
    <property type="protein sequence ID" value="HAC7018941.1"/>
    <property type="molecule type" value="Genomic_DNA"/>
</dbReference>
<dbReference type="EMBL" id="DAAMJZ010000053">
    <property type="protein sequence ID" value="HAC7018338.1"/>
    <property type="molecule type" value="Genomic_DNA"/>
</dbReference>
<reference evidence="1" key="2">
    <citation type="submission" date="2018-07" db="EMBL/GenBank/DDBJ databases">
        <authorList>
            <consortium name="NCBI Pathogen Detection Project"/>
        </authorList>
    </citation>
    <scope>NUCLEOTIDE SEQUENCE</scope>
    <source>
        <strain evidence="1">Salmonella enterica</strain>
    </source>
</reference>
<protein>
    <submittedName>
        <fullName evidence="1">Decoration protein</fullName>
    </submittedName>
</protein>
<organism evidence="1">
    <name type="scientific">Salmonella enterica subsp. enterica serovar Napoli</name>
    <dbReference type="NCBI Taxonomy" id="1151001"/>
    <lineage>
        <taxon>Bacteria</taxon>
        <taxon>Pseudomonadati</taxon>
        <taxon>Pseudomonadota</taxon>
        <taxon>Gammaproteobacteria</taxon>
        <taxon>Enterobacterales</taxon>
        <taxon>Enterobacteriaceae</taxon>
        <taxon>Salmonella</taxon>
    </lineage>
</organism>
<proteinExistence type="predicted"/>
<feature type="non-terminal residue" evidence="1">
    <location>
        <position position="35"/>
    </location>
</feature>
<name>A0A5H6JQV1_SALET</name>
<accession>A0A5H6JQV1</accession>
<gene>
    <name evidence="1" type="ORF">G0E07_19590</name>
    <name evidence="2" type="ORF">G0E07_22785</name>
</gene>
<reference evidence="1" key="1">
    <citation type="journal article" date="2018" name="Genome Biol.">
        <title>SKESA: strategic k-mer extension for scrupulous assemblies.</title>
        <authorList>
            <person name="Souvorov A."/>
            <person name="Agarwala R."/>
            <person name="Lipman D.J."/>
        </authorList>
    </citation>
    <scope>NUCLEOTIDE SEQUENCE</scope>
    <source>
        <strain evidence="1">Salmonella enterica</strain>
    </source>
</reference>
<sequence>MANPNFTPSWPLYKDADGVYVSALPIKAIKYANDG</sequence>
<dbReference type="AlphaFoldDB" id="A0A5H6JQV1"/>
<evidence type="ECO:0000313" key="2">
    <source>
        <dbReference type="EMBL" id="HAC7018941.1"/>
    </source>
</evidence>